<keyword evidence="1" id="KW-1133">Transmembrane helix</keyword>
<evidence type="ECO:0000313" key="3">
    <source>
        <dbReference type="Proteomes" id="UP000540412"/>
    </source>
</evidence>
<name>A0A7W9PHT2_9NOCA</name>
<gene>
    <name evidence="2" type="ORF">BJY24_005301</name>
</gene>
<keyword evidence="1" id="KW-0472">Membrane</keyword>
<dbReference type="AlphaFoldDB" id="A0A7W9PHT2"/>
<feature type="transmembrane region" description="Helical" evidence="1">
    <location>
        <begin position="37"/>
        <end position="59"/>
    </location>
</feature>
<dbReference type="Proteomes" id="UP000540412">
    <property type="component" value="Unassembled WGS sequence"/>
</dbReference>
<evidence type="ECO:0000313" key="2">
    <source>
        <dbReference type="EMBL" id="MBB5916389.1"/>
    </source>
</evidence>
<dbReference type="RefSeq" id="WP_040748206.1">
    <property type="nucleotide sequence ID" value="NZ_JACHIT010000002.1"/>
</dbReference>
<accession>A0A7W9PHT2</accession>
<organism evidence="2 3">
    <name type="scientific">Nocardia transvalensis</name>
    <dbReference type="NCBI Taxonomy" id="37333"/>
    <lineage>
        <taxon>Bacteria</taxon>
        <taxon>Bacillati</taxon>
        <taxon>Actinomycetota</taxon>
        <taxon>Actinomycetes</taxon>
        <taxon>Mycobacteriales</taxon>
        <taxon>Nocardiaceae</taxon>
        <taxon>Nocardia</taxon>
    </lineage>
</organism>
<reference evidence="2 3" key="1">
    <citation type="submission" date="2020-08" db="EMBL/GenBank/DDBJ databases">
        <title>Sequencing the genomes of 1000 actinobacteria strains.</title>
        <authorList>
            <person name="Klenk H.-P."/>
        </authorList>
    </citation>
    <scope>NUCLEOTIDE SEQUENCE [LARGE SCALE GENOMIC DNA]</scope>
    <source>
        <strain evidence="2 3">DSM 43582</strain>
    </source>
</reference>
<sequence length="64" mass="6685">MTSAWAAVTAAAFLWLGMVLAISFLEAPLNAPRSHSHYVYIALEVVKVAGLLTGGILVLTASIS</sequence>
<keyword evidence="1" id="KW-0812">Transmembrane</keyword>
<evidence type="ECO:0000256" key="1">
    <source>
        <dbReference type="SAM" id="Phobius"/>
    </source>
</evidence>
<dbReference type="EMBL" id="JACHIT010000002">
    <property type="protein sequence ID" value="MBB5916389.1"/>
    <property type="molecule type" value="Genomic_DNA"/>
</dbReference>
<comment type="caution">
    <text evidence="2">The sequence shown here is derived from an EMBL/GenBank/DDBJ whole genome shotgun (WGS) entry which is preliminary data.</text>
</comment>
<protein>
    <submittedName>
        <fullName evidence="2">Uncharacterized protein</fullName>
    </submittedName>
</protein>
<keyword evidence="3" id="KW-1185">Reference proteome</keyword>
<proteinExistence type="predicted"/>